<feature type="domain" description="DEP" evidence="2">
    <location>
        <begin position="42"/>
        <end position="127"/>
    </location>
</feature>
<evidence type="ECO:0000313" key="3">
    <source>
        <dbReference type="EMBL" id="KAK2164134.1"/>
    </source>
</evidence>
<organism evidence="3 4">
    <name type="scientific">Paralvinella palmiformis</name>
    <dbReference type="NCBI Taxonomy" id="53620"/>
    <lineage>
        <taxon>Eukaryota</taxon>
        <taxon>Metazoa</taxon>
        <taxon>Spiralia</taxon>
        <taxon>Lophotrochozoa</taxon>
        <taxon>Annelida</taxon>
        <taxon>Polychaeta</taxon>
        <taxon>Sedentaria</taxon>
        <taxon>Canalipalpata</taxon>
        <taxon>Terebellida</taxon>
        <taxon>Terebelliformia</taxon>
        <taxon>Alvinellidae</taxon>
        <taxon>Paralvinella</taxon>
    </lineage>
</organism>
<dbReference type="SUPFAM" id="SSF48350">
    <property type="entry name" value="GTPase activation domain, GAP"/>
    <property type="match status" value="1"/>
</dbReference>
<feature type="region of interest" description="Disordered" evidence="1">
    <location>
        <begin position="817"/>
        <end position="840"/>
    </location>
</feature>
<dbReference type="SMART" id="SM00049">
    <property type="entry name" value="DEP"/>
    <property type="match status" value="1"/>
</dbReference>
<dbReference type="InterPro" id="IPR036390">
    <property type="entry name" value="WH_DNA-bd_sf"/>
</dbReference>
<dbReference type="SUPFAM" id="SSF46785">
    <property type="entry name" value="Winged helix' DNA-binding domain"/>
    <property type="match status" value="1"/>
</dbReference>
<comment type="caution">
    <text evidence="3">The sequence shown here is derived from an EMBL/GenBank/DDBJ whole genome shotgun (WGS) entry which is preliminary data.</text>
</comment>
<evidence type="ECO:0000259" key="2">
    <source>
        <dbReference type="PROSITE" id="PS50186"/>
    </source>
</evidence>
<dbReference type="PANTHER" id="PTHR16206">
    <property type="entry name" value="DEP DOMAIN-CONTAINING"/>
    <property type="match status" value="1"/>
</dbReference>
<name>A0AAD9K3A0_9ANNE</name>
<feature type="compositionally biased region" description="Acidic residues" evidence="1">
    <location>
        <begin position="819"/>
        <end position="837"/>
    </location>
</feature>
<feature type="region of interest" description="Disordered" evidence="1">
    <location>
        <begin position="1"/>
        <end position="24"/>
    </location>
</feature>
<dbReference type="InterPro" id="IPR036388">
    <property type="entry name" value="WH-like_DNA-bd_sf"/>
</dbReference>
<dbReference type="InterPro" id="IPR000591">
    <property type="entry name" value="DEP_dom"/>
</dbReference>
<dbReference type="AlphaFoldDB" id="A0AAD9K3A0"/>
<evidence type="ECO:0000256" key="1">
    <source>
        <dbReference type="SAM" id="MobiDB-lite"/>
    </source>
</evidence>
<protein>
    <recommendedName>
        <fullName evidence="2">DEP domain-containing protein</fullName>
    </recommendedName>
</protein>
<sequence>MSASHGVLMATDTSSKTNGTREPSTYVPYRATKLWNEVVQVFREGLPVGRHRRYMKSYESCFVASEAVTWLHQQLQENSNFGHHVTRVQTVQLLQKFQKARLIVDVRGNKHEKVDFTDNGRLYRFVETSPIKKSKSASRMPTRAPLALRSSLMNSDSALISKQSSKPKSDMERGHSIACLKEEEITKLQAPKTDGLHRKNKRILPKRSQSCREGREVDSNIIKNLQLGEEEIQKVWKDVLVNRLETILELRDIDEVLDPDIINIKDVIHNLTQINKNGLVTNIDKQEQLPHWIISAMRCLAYWPEKIEENLPDYPGFEQDVFKVIREYFWDLDIPLITFQLYEVFLSVMVYADNIGKQTCSQTTPRPCQHSLTIPSTTSVENLLLNMTNQDNIGPDDILIFNDPDVTILPCGLTPHLDTRTLPRCRSNSGMQFSQTRIETSFGVNSDEPETRLYQQKESIRDDFVYQSNHEAESYNAQQQVTNVVSRTNHQRPYSICTTRQALDFDNAHTNSQRCNSLSNVHQMSNGRINSWTSLQSGLQQEDFHCLQDLSHHCRSEHQCNNYNQYGENSQPLSHGNYYPPPPPYSQKPPPYIPPPSYNAVRMRPPPHPLHVRRSGNAQPQPNVGILKIAQNFSPDEGDPSEFSVSQSMPSIPQPKCLLTESYRQAIDSIAPNSTPVGRSLFASSTRQGMQRSTSSPSILTPLSRNRVYEVLQLCCLLIPPANKRKLHLLLRFMNKASNNVELQIDGNNSMKELILNTFTRCILRSEDLTDHDDLMTRQIATFMMEGYVDIMKVPEHLKQEVDEKIARLKRQRITSTWDSDDDNDDEPNHLDDEDNHDVESPFVPYCQQVSVAEFEQQRLMGSQEALSSLLEDLIKNKNISQRDKKRHLKQFQKNHPDIYAKRFPNSQSEVELFPEKPKIKSVRLIKPLQKLRNLRL</sequence>
<dbReference type="Pfam" id="PF00610">
    <property type="entry name" value="DEP"/>
    <property type="match status" value="1"/>
</dbReference>
<dbReference type="Gene3D" id="1.10.10.10">
    <property type="entry name" value="Winged helix-like DNA-binding domain superfamily/Winged helix DNA-binding domain"/>
    <property type="match status" value="1"/>
</dbReference>
<dbReference type="EMBL" id="JAODUP010000068">
    <property type="protein sequence ID" value="KAK2164134.1"/>
    <property type="molecule type" value="Genomic_DNA"/>
</dbReference>
<gene>
    <name evidence="3" type="ORF">LSH36_68g05011</name>
</gene>
<accession>A0AAD9K3A0</accession>
<reference evidence="3" key="1">
    <citation type="journal article" date="2023" name="Mol. Biol. Evol.">
        <title>Third-Generation Sequencing Reveals the Adaptive Role of the Epigenome in Three Deep-Sea Polychaetes.</title>
        <authorList>
            <person name="Perez M."/>
            <person name="Aroh O."/>
            <person name="Sun Y."/>
            <person name="Lan Y."/>
            <person name="Juniper S.K."/>
            <person name="Young C.R."/>
            <person name="Angers B."/>
            <person name="Qian P.Y."/>
        </authorList>
    </citation>
    <scope>NUCLEOTIDE SEQUENCE</scope>
    <source>
        <strain evidence="3">P08H-3</strain>
    </source>
</reference>
<dbReference type="InterPro" id="IPR008936">
    <property type="entry name" value="Rho_GTPase_activation_prot"/>
</dbReference>
<evidence type="ECO:0000313" key="4">
    <source>
        <dbReference type="Proteomes" id="UP001208570"/>
    </source>
</evidence>
<feature type="region of interest" description="Disordered" evidence="1">
    <location>
        <begin position="565"/>
        <end position="586"/>
    </location>
</feature>
<dbReference type="GO" id="GO:0035556">
    <property type="term" value="P:intracellular signal transduction"/>
    <property type="evidence" value="ECO:0007669"/>
    <property type="project" value="InterPro"/>
</dbReference>
<proteinExistence type="predicted"/>
<dbReference type="Proteomes" id="UP001208570">
    <property type="component" value="Unassembled WGS sequence"/>
</dbReference>
<feature type="compositionally biased region" description="Polar residues" evidence="1">
    <location>
        <begin position="11"/>
        <end position="23"/>
    </location>
</feature>
<dbReference type="PANTHER" id="PTHR16206:SF4">
    <property type="entry name" value="PROTEIN LET-99"/>
    <property type="match status" value="1"/>
</dbReference>
<feature type="compositionally biased region" description="Polar residues" evidence="1">
    <location>
        <begin position="565"/>
        <end position="574"/>
    </location>
</feature>
<dbReference type="PROSITE" id="PS50186">
    <property type="entry name" value="DEP"/>
    <property type="match status" value="1"/>
</dbReference>
<keyword evidence="4" id="KW-1185">Reference proteome</keyword>